<evidence type="ECO:0000313" key="8">
    <source>
        <dbReference type="EMBL" id="SDI26307.1"/>
    </source>
</evidence>
<evidence type="ECO:0000256" key="2">
    <source>
        <dbReference type="ARBA" id="ARBA00022643"/>
    </source>
</evidence>
<feature type="binding site" evidence="6">
    <location>
        <position position="58"/>
    </location>
    <ligand>
        <name>FMN</name>
        <dbReference type="ChEBI" id="CHEBI:58210"/>
    </ligand>
</feature>
<dbReference type="InterPro" id="IPR051260">
    <property type="entry name" value="Diverse_substr_monoxygenases"/>
</dbReference>
<dbReference type="EMBL" id="FNEI01000001">
    <property type="protein sequence ID" value="SDI26307.1"/>
    <property type="molecule type" value="Genomic_DNA"/>
</dbReference>
<dbReference type="InterPro" id="IPR016215">
    <property type="entry name" value="NTA_MOA"/>
</dbReference>
<dbReference type="SUPFAM" id="SSF51679">
    <property type="entry name" value="Bacterial luciferase-like"/>
    <property type="match status" value="1"/>
</dbReference>
<dbReference type="Pfam" id="PF00296">
    <property type="entry name" value="Bac_luciferase"/>
    <property type="match status" value="1"/>
</dbReference>
<comment type="similarity">
    <text evidence="5">Belongs to the NtaA/SnaA/DszA monooxygenase family.</text>
</comment>
<evidence type="ECO:0000313" key="9">
    <source>
        <dbReference type="Proteomes" id="UP000182130"/>
    </source>
</evidence>
<dbReference type="Gene3D" id="3.20.20.30">
    <property type="entry name" value="Luciferase-like domain"/>
    <property type="match status" value="1"/>
</dbReference>
<evidence type="ECO:0000256" key="1">
    <source>
        <dbReference type="ARBA" id="ARBA00022630"/>
    </source>
</evidence>
<feature type="binding site" evidence="6">
    <location>
        <position position="220"/>
    </location>
    <ligand>
        <name>FMN</name>
        <dbReference type="ChEBI" id="CHEBI:58210"/>
    </ligand>
</feature>
<organism evidence="8 9">
    <name type="scientific">Arthrobacter cupressi</name>
    <dbReference type="NCBI Taxonomy" id="1045773"/>
    <lineage>
        <taxon>Bacteria</taxon>
        <taxon>Bacillati</taxon>
        <taxon>Actinomycetota</taxon>
        <taxon>Actinomycetes</taxon>
        <taxon>Micrococcales</taxon>
        <taxon>Micrococcaceae</taxon>
        <taxon>Arthrobacter</taxon>
    </lineage>
</organism>
<reference evidence="9" key="1">
    <citation type="submission" date="2016-10" db="EMBL/GenBank/DDBJ databases">
        <authorList>
            <person name="Varghese N."/>
            <person name="Submissions S."/>
        </authorList>
    </citation>
    <scope>NUCLEOTIDE SEQUENCE [LARGE SCALE GENOMIC DNA]</scope>
    <source>
        <strain evidence="9">CGMCC 1.10783</strain>
    </source>
</reference>
<feature type="binding site" evidence="6">
    <location>
        <position position="149"/>
    </location>
    <ligand>
        <name>FMN</name>
        <dbReference type="ChEBI" id="CHEBI:58210"/>
    </ligand>
</feature>
<evidence type="ECO:0000259" key="7">
    <source>
        <dbReference type="Pfam" id="PF00296"/>
    </source>
</evidence>
<evidence type="ECO:0000256" key="6">
    <source>
        <dbReference type="PIRSR" id="PIRSR000337-1"/>
    </source>
</evidence>
<feature type="binding site" evidence="6">
    <location>
        <position position="145"/>
    </location>
    <ligand>
        <name>FMN</name>
        <dbReference type="ChEBI" id="CHEBI:58210"/>
    </ligand>
</feature>
<keyword evidence="4 8" id="KW-0503">Monooxygenase</keyword>
<keyword evidence="3" id="KW-0560">Oxidoreductase</keyword>
<dbReference type="STRING" id="1045773.SAMN05216555_101463"/>
<dbReference type="PIRSF" id="PIRSF000337">
    <property type="entry name" value="NTA_MOA"/>
    <property type="match status" value="1"/>
</dbReference>
<dbReference type="PANTHER" id="PTHR30011:SF16">
    <property type="entry name" value="C2H2 FINGER DOMAIN TRANSCRIPTION FACTOR (EUROFUNG)-RELATED"/>
    <property type="match status" value="1"/>
</dbReference>
<dbReference type="PANTHER" id="PTHR30011">
    <property type="entry name" value="ALKANESULFONATE MONOOXYGENASE-RELATED"/>
    <property type="match status" value="1"/>
</dbReference>
<keyword evidence="1 6" id="KW-0285">Flavoprotein</keyword>
<dbReference type="InterPro" id="IPR036661">
    <property type="entry name" value="Luciferase-like_sf"/>
</dbReference>
<dbReference type="AlphaFoldDB" id="A0A1G8J5N3"/>
<dbReference type="NCBIfam" id="TIGR03860">
    <property type="entry name" value="FMN_nitrolo"/>
    <property type="match status" value="1"/>
</dbReference>
<evidence type="ECO:0000256" key="3">
    <source>
        <dbReference type="ARBA" id="ARBA00023002"/>
    </source>
</evidence>
<dbReference type="InterPro" id="IPR011251">
    <property type="entry name" value="Luciferase-like_dom"/>
</dbReference>
<feature type="binding site" evidence="6">
    <location>
        <position position="219"/>
    </location>
    <ligand>
        <name>FMN</name>
        <dbReference type="ChEBI" id="CHEBI:58210"/>
    </ligand>
</feature>
<evidence type="ECO:0000256" key="5">
    <source>
        <dbReference type="ARBA" id="ARBA00033748"/>
    </source>
</evidence>
<keyword evidence="9" id="KW-1185">Reference proteome</keyword>
<feature type="domain" description="Luciferase-like" evidence="7">
    <location>
        <begin position="34"/>
        <end position="385"/>
    </location>
</feature>
<sequence>MSTPRTLHLNAFLMSTGQHEASWRLPESDPIANTKVEHYQRLARIAERGKLDSIFFADSPVLFGEVGRRPAGKLEPTVLLTAIAGATEKIGLIATASTTYNEPFNLARRFASVDWVSGGRAGWNVVTTAGPDAARNFGVDDQPAHAVRYQRAAEFIEVARKLWDSWDDDAIVADKAEGVWGDAGRIRTIDHEGKHFRVRGPLNVPRSPQGHPLIVQAGSSESGKDLAARCAEAVFTAHQTLADARAFYADLKARTAAVGRDPEGIKILPGIVPVIGATEAEALKLERELDELIKPEYAREQLAKTLRVAPEDLPLDRQLPADLPSEDEIEGAKSRYTLIVELARREQLTVRQLIGRLGGGRGHRTFAGTAEQVADAIQEWFDGGAADGFNIMPPVLPSGLETFVDQVVPVLQDRGLFRREYTASTLRGHYGLERPASRYAGIEAPQLTSIGSGF</sequence>
<proteinExistence type="inferred from homology"/>
<dbReference type="RefSeq" id="WP_074586523.1">
    <property type="nucleotide sequence ID" value="NZ_FNEI01000001.1"/>
</dbReference>
<name>A0A1G8J5N3_9MICC</name>
<dbReference type="GO" id="GO:0016705">
    <property type="term" value="F:oxidoreductase activity, acting on paired donors, with incorporation or reduction of molecular oxygen"/>
    <property type="evidence" value="ECO:0007669"/>
    <property type="project" value="InterPro"/>
</dbReference>
<dbReference type="OrthoDB" id="3265338at2"/>
<keyword evidence="2 6" id="KW-0288">FMN</keyword>
<protein>
    <submittedName>
        <fullName evidence="8">FMN-dependent oxidoreductase, nitrilotriacetate monooxygenase family</fullName>
    </submittedName>
</protein>
<feature type="binding site" evidence="6">
    <location>
        <position position="95"/>
    </location>
    <ligand>
        <name>FMN</name>
        <dbReference type="ChEBI" id="CHEBI:58210"/>
    </ligand>
</feature>
<evidence type="ECO:0000256" key="4">
    <source>
        <dbReference type="ARBA" id="ARBA00023033"/>
    </source>
</evidence>
<dbReference type="GO" id="GO:0004497">
    <property type="term" value="F:monooxygenase activity"/>
    <property type="evidence" value="ECO:0007669"/>
    <property type="project" value="UniProtKB-KW"/>
</dbReference>
<dbReference type="CDD" id="cd01095">
    <property type="entry name" value="Nitrilotriacetate_monoxgenase"/>
    <property type="match status" value="1"/>
</dbReference>
<gene>
    <name evidence="8" type="ORF">SAMN05216555_101463</name>
</gene>
<accession>A0A1G8J5N3</accession>
<dbReference type="Proteomes" id="UP000182130">
    <property type="component" value="Unassembled WGS sequence"/>
</dbReference>